<sequence>MLNNLSFYGLWAYAVIIGAVEFRQRACSGNVPFHLLKITFQADAKTSTSFQAIGNVLHHCSMPKYLLVKIMVQMKYLSNMCFGTQLSNNK</sequence>
<dbReference type="EMBL" id="GBXM01018966">
    <property type="protein sequence ID" value="JAH89611.1"/>
    <property type="molecule type" value="Transcribed_RNA"/>
</dbReference>
<reference evidence="1" key="1">
    <citation type="submission" date="2014-11" db="EMBL/GenBank/DDBJ databases">
        <authorList>
            <person name="Amaro Gonzalez C."/>
        </authorList>
    </citation>
    <scope>NUCLEOTIDE SEQUENCE</scope>
</reference>
<proteinExistence type="predicted"/>
<name>A0A0E9WH40_ANGAN</name>
<protein>
    <submittedName>
        <fullName evidence="1">Uncharacterized protein</fullName>
    </submittedName>
</protein>
<organism evidence="1">
    <name type="scientific">Anguilla anguilla</name>
    <name type="common">European freshwater eel</name>
    <name type="synonym">Muraena anguilla</name>
    <dbReference type="NCBI Taxonomy" id="7936"/>
    <lineage>
        <taxon>Eukaryota</taxon>
        <taxon>Metazoa</taxon>
        <taxon>Chordata</taxon>
        <taxon>Craniata</taxon>
        <taxon>Vertebrata</taxon>
        <taxon>Euteleostomi</taxon>
        <taxon>Actinopterygii</taxon>
        <taxon>Neopterygii</taxon>
        <taxon>Teleostei</taxon>
        <taxon>Anguilliformes</taxon>
        <taxon>Anguillidae</taxon>
        <taxon>Anguilla</taxon>
    </lineage>
</organism>
<dbReference type="AlphaFoldDB" id="A0A0E9WH40"/>
<reference evidence="1" key="2">
    <citation type="journal article" date="2015" name="Fish Shellfish Immunol.">
        <title>Early steps in the European eel (Anguilla anguilla)-Vibrio vulnificus interaction in the gills: Role of the RtxA13 toxin.</title>
        <authorList>
            <person name="Callol A."/>
            <person name="Pajuelo D."/>
            <person name="Ebbesson L."/>
            <person name="Teles M."/>
            <person name="MacKenzie S."/>
            <person name="Amaro C."/>
        </authorList>
    </citation>
    <scope>NUCLEOTIDE SEQUENCE</scope>
</reference>
<accession>A0A0E9WH40</accession>
<evidence type="ECO:0000313" key="1">
    <source>
        <dbReference type="EMBL" id="JAH89611.1"/>
    </source>
</evidence>